<evidence type="ECO:0000256" key="4">
    <source>
        <dbReference type="ARBA" id="ARBA00022723"/>
    </source>
</evidence>
<comment type="pathway">
    <text evidence="1 9">Protein modification; [NiFe] hydrogenase maturation.</text>
</comment>
<dbReference type="Pfam" id="PF01300">
    <property type="entry name" value="Sua5_yciO_yrdC"/>
    <property type="match status" value="1"/>
</dbReference>
<feature type="domain" description="YrdC-like" evidence="12">
    <location>
        <begin position="200"/>
        <end position="385"/>
    </location>
</feature>
<dbReference type="EC" id="6.2.-.-" evidence="9"/>
<feature type="active site" evidence="10">
    <location>
        <position position="20"/>
    </location>
</feature>
<evidence type="ECO:0000256" key="5">
    <source>
        <dbReference type="ARBA" id="ARBA00022771"/>
    </source>
</evidence>
<dbReference type="NCBIfam" id="TIGR00143">
    <property type="entry name" value="hypF"/>
    <property type="match status" value="1"/>
</dbReference>
<evidence type="ECO:0000256" key="8">
    <source>
        <dbReference type="ARBA" id="ARBA00072168"/>
    </source>
</evidence>
<evidence type="ECO:0000256" key="10">
    <source>
        <dbReference type="PROSITE-ProRule" id="PRU00520"/>
    </source>
</evidence>
<dbReference type="InterPro" id="IPR006070">
    <property type="entry name" value="Sua5-like_dom"/>
</dbReference>
<dbReference type="Gene3D" id="3.90.870.50">
    <property type="match status" value="1"/>
</dbReference>
<keyword evidence="3" id="KW-0436">Ligase</keyword>
<dbReference type="InterPro" id="IPR041440">
    <property type="entry name" value="HypF_C"/>
</dbReference>
<dbReference type="GO" id="GO:0051604">
    <property type="term" value="P:protein maturation"/>
    <property type="evidence" value="ECO:0007669"/>
    <property type="project" value="TreeGrafter"/>
</dbReference>
<keyword evidence="5" id="KW-0863">Zinc-finger</keyword>
<dbReference type="InterPro" id="IPR051060">
    <property type="entry name" value="Carbamoyltrans_HypF-like"/>
</dbReference>
<dbReference type="InterPro" id="IPR017968">
    <property type="entry name" value="Acylphosphatase_CS"/>
</dbReference>
<evidence type="ECO:0000313" key="14">
    <source>
        <dbReference type="Proteomes" id="UP000028681"/>
    </source>
</evidence>
<protein>
    <recommendedName>
        <fullName evidence="8 9">Carbamoyltransferase HypF</fullName>
        <ecNumber evidence="9">6.2.-.-</ecNumber>
    </recommendedName>
</protein>
<feature type="active site" evidence="10">
    <location>
        <position position="38"/>
    </location>
</feature>
<dbReference type="EMBL" id="CP006664">
    <property type="protein sequence ID" value="AIJ07591.1"/>
    <property type="molecule type" value="Genomic_DNA"/>
</dbReference>
<keyword evidence="10" id="KW-0378">Hydrolase</keyword>
<dbReference type="FunFam" id="3.30.420.40:FF:000124">
    <property type="entry name" value="Carbamoyltransferase HypF"/>
    <property type="match status" value="1"/>
</dbReference>
<dbReference type="InterPro" id="IPR004421">
    <property type="entry name" value="Carbamoyltransferase_HypF"/>
</dbReference>
<dbReference type="InterPro" id="IPR017945">
    <property type="entry name" value="DHBP_synth_RibB-like_a/b_dom"/>
</dbReference>
<comment type="function">
    <text evidence="9">Involved in the maturation of [NiFe] hydrogenases. Along with HypE, it catalyzes the synthesis of the CN ligands of the active site iron of [NiFe]-hydrogenases. HypF functions as a carbamoyl transferase using carbamoylphosphate as a substrate and transferring the carboxamido moiety in an ATP-dependent reaction to the thiolate of the C-terminal cysteine of HypE yielding a protein-S-carboxamide.</text>
</comment>
<feature type="domain" description="Acylphosphatase-like" evidence="11">
    <location>
        <begin position="5"/>
        <end position="90"/>
    </location>
</feature>
<evidence type="ECO:0000259" key="11">
    <source>
        <dbReference type="PROSITE" id="PS51160"/>
    </source>
</evidence>
<keyword evidence="6" id="KW-0862">Zinc</keyword>
<dbReference type="GO" id="GO:0016743">
    <property type="term" value="F:carboxyl- or carbamoyltransferase activity"/>
    <property type="evidence" value="ECO:0007669"/>
    <property type="project" value="UniProtKB-UniRule"/>
</dbReference>
<dbReference type="Pfam" id="PF00708">
    <property type="entry name" value="Acylphosphatase"/>
    <property type="match status" value="1"/>
</dbReference>
<dbReference type="Pfam" id="PF07503">
    <property type="entry name" value="zf-HYPF"/>
    <property type="match status" value="2"/>
</dbReference>
<dbReference type="Pfam" id="PF17788">
    <property type="entry name" value="HypF_C"/>
    <property type="match status" value="1"/>
</dbReference>
<dbReference type="RefSeq" id="WP_034164666.1">
    <property type="nucleotide sequence ID" value="NZ_CP006664.1"/>
</dbReference>
<dbReference type="PROSITE" id="PS51163">
    <property type="entry name" value="YRDC"/>
    <property type="match status" value="1"/>
</dbReference>
<evidence type="ECO:0000259" key="12">
    <source>
        <dbReference type="PROSITE" id="PS51163"/>
    </source>
</evidence>
<comment type="catalytic activity">
    <reaction evidence="7 9">
        <text>C-terminal L-cysteinyl-[HypE protein] + carbamoyl phosphate + ATP + H2O = C-terminal S-carboxamide-L-cysteinyl-[HypE protein] + AMP + phosphate + diphosphate + H(+)</text>
        <dbReference type="Rhea" id="RHEA:55636"/>
        <dbReference type="Rhea" id="RHEA-COMP:14247"/>
        <dbReference type="Rhea" id="RHEA-COMP:14392"/>
        <dbReference type="ChEBI" id="CHEBI:15377"/>
        <dbReference type="ChEBI" id="CHEBI:15378"/>
        <dbReference type="ChEBI" id="CHEBI:30616"/>
        <dbReference type="ChEBI" id="CHEBI:33019"/>
        <dbReference type="ChEBI" id="CHEBI:43474"/>
        <dbReference type="ChEBI" id="CHEBI:58228"/>
        <dbReference type="ChEBI" id="CHEBI:76913"/>
        <dbReference type="ChEBI" id="CHEBI:139126"/>
        <dbReference type="ChEBI" id="CHEBI:456215"/>
    </reaction>
</comment>
<dbReference type="GeneID" id="33938809"/>
<dbReference type="Gene3D" id="3.30.420.360">
    <property type="match status" value="1"/>
</dbReference>
<name>A0A076LHR6_9GAMM</name>
<evidence type="ECO:0000256" key="3">
    <source>
        <dbReference type="ARBA" id="ARBA00022598"/>
    </source>
</evidence>
<evidence type="ECO:0000313" key="13">
    <source>
        <dbReference type="EMBL" id="AIJ07591.1"/>
    </source>
</evidence>
<gene>
    <name evidence="13" type="primary">hypF</name>
    <name evidence="13" type="ORF">ETEE_1128</name>
</gene>
<evidence type="ECO:0000256" key="2">
    <source>
        <dbReference type="ARBA" id="ARBA00008097"/>
    </source>
</evidence>
<organism evidence="13 14">
    <name type="scientific">Edwardsiella anguillarum ET080813</name>
    <dbReference type="NCBI Taxonomy" id="667120"/>
    <lineage>
        <taxon>Bacteria</taxon>
        <taxon>Pseudomonadati</taxon>
        <taxon>Pseudomonadota</taxon>
        <taxon>Gammaproteobacteria</taxon>
        <taxon>Enterobacterales</taxon>
        <taxon>Hafniaceae</taxon>
        <taxon>Edwardsiella</taxon>
    </lineage>
</organism>
<dbReference type="UniPathway" id="UPA00335"/>
<dbReference type="PROSITE" id="PS51160">
    <property type="entry name" value="ACYLPHOSPHATASE_3"/>
    <property type="match status" value="1"/>
</dbReference>
<dbReference type="Gene3D" id="3.30.420.40">
    <property type="match status" value="1"/>
</dbReference>
<dbReference type="PIRSF" id="PIRSF006256">
    <property type="entry name" value="CMPcnvr_hdrg_mat"/>
    <property type="match status" value="1"/>
</dbReference>
<proteinExistence type="inferred from homology"/>
<sequence>MEHNAIALRIKGKVQGVGFRPYVWQIAQALGLHGEVSNDAGGVWLVVRLPADLDTLIQRLYADCPPLARIDTIERHPWAETPADGFRIVDSRQGAMDTQIVPDAATCPRCLAEMRDPANRRYGYPFINCTHCGPRFTIIRRMPYDRPFTAMADFPLCPACAREYRDPADRRFHAQPTACALCGPTMWSCGADGADRREGEAAWQAVTRALNAGHIVAVKGLGGFHLACDAENDAAIARLRERKRRPGKPLALMLPDLSWLARYCRTVPDAGLQALLSSPAAPIVLIPASDAVPTGVAPGLDEVGVMLPGTPLHHLLMARIGRPLVMTSGNASGQPPALDNAQALSDLAGIADLWLLHNRDIVQRADDSLVRYAPEGSEMLRRARGYVPDTIALPAPFSTLPDIAAVGGDLKNTFCLLQRGRALLSQHLGDLGEARIQQQFLQTWQLLLQTYQFSPRAIACDRHPGYHSHRLAQQQADARGLPLIAVQHHHAHLAACMAEHGITPQETPLIGLALDGIGYGESGELWGGECLRVDYRGYTRLGGLPAVALPGGDLAARQPWRNLLAQLLRFVPEWPRYPETQRIQAKNWPLLARAIDRDLNCPRASSCGRLFDAAAAALDLCHEQISFEGEAACRLEAQAWLAWPQETPVTLSLDAQGELAMGDFWRNWLGWQAPVPLRALAFHRALADGLAALLRYHAEREGCQTLVLSGGVLHNRLLRQLLLARLADYRLLLPLRLPAGDGALALGQAIIAAHCLKDAIDPAQASCSAEESVN</sequence>
<dbReference type="SUPFAM" id="SSF54975">
    <property type="entry name" value="Acylphosphatase/BLUF domain-like"/>
    <property type="match status" value="1"/>
</dbReference>
<dbReference type="Pfam" id="PF22521">
    <property type="entry name" value="HypF_C_2"/>
    <property type="match status" value="1"/>
</dbReference>
<reference evidence="13 14" key="1">
    <citation type="journal article" date="2012" name="PLoS ONE">
        <title>Edwardsiella comparative phylogenomics reveal the new intra/inter-species taxonomic relationships, virulence evolution and niche adaptation mechanisms.</title>
        <authorList>
            <person name="Yang M."/>
            <person name="Lv Y."/>
            <person name="Xiao J."/>
            <person name="Wu H."/>
            <person name="Zheng H."/>
            <person name="Liu Q."/>
            <person name="Zhang Y."/>
            <person name="Wang Q."/>
        </authorList>
    </citation>
    <scope>NUCLEOTIDE SEQUENCE [LARGE SCALE GENOMIC DNA]</scope>
    <source>
        <strain evidence="14">080813</strain>
    </source>
</reference>
<dbReference type="Proteomes" id="UP000028681">
    <property type="component" value="Chromosome"/>
</dbReference>
<dbReference type="GO" id="GO:0016874">
    <property type="term" value="F:ligase activity"/>
    <property type="evidence" value="ECO:0007669"/>
    <property type="project" value="UniProtKB-UniRule"/>
</dbReference>
<dbReference type="PANTHER" id="PTHR42959">
    <property type="entry name" value="CARBAMOYLTRANSFERASE"/>
    <property type="match status" value="1"/>
</dbReference>
<dbReference type="InterPro" id="IPR001792">
    <property type="entry name" value="Acylphosphatase-like_dom"/>
</dbReference>
<evidence type="ECO:0000256" key="7">
    <source>
        <dbReference type="ARBA" id="ARBA00048220"/>
    </source>
</evidence>
<evidence type="ECO:0000256" key="6">
    <source>
        <dbReference type="ARBA" id="ARBA00022833"/>
    </source>
</evidence>
<comment type="similarity">
    <text evidence="2 9">Belongs to the carbamoyltransferase HypF family.</text>
</comment>
<dbReference type="InterPro" id="IPR055128">
    <property type="entry name" value="HypF_C_2"/>
</dbReference>
<dbReference type="AlphaFoldDB" id="A0A076LHR6"/>
<dbReference type="GO" id="GO:0008270">
    <property type="term" value="F:zinc ion binding"/>
    <property type="evidence" value="ECO:0007669"/>
    <property type="project" value="UniProtKB-KW"/>
</dbReference>
<dbReference type="InterPro" id="IPR011125">
    <property type="entry name" value="Znf_HypF"/>
</dbReference>
<dbReference type="GO" id="GO:0003998">
    <property type="term" value="F:acylphosphatase activity"/>
    <property type="evidence" value="ECO:0007669"/>
    <property type="project" value="UniProtKB-EC"/>
</dbReference>
<evidence type="ECO:0000256" key="1">
    <source>
        <dbReference type="ARBA" id="ARBA00004711"/>
    </source>
</evidence>
<comment type="catalytic activity">
    <reaction evidence="10">
        <text>an acyl phosphate + H2O = a carboxylate + phosphate + H(+)</text>
        <dbReference type="Rhea" id="RHEA:14965"/>
        <dbReference type="ChEBI" id="CHEBI:15377"/>
        <dbReference type="ChEBI" id="CHEBI:15378"/>
        <dbReference type="ChEBI" id="CHEBI:29067"/>
        <dbReference type="ChEBI" id="CHEBI:43474"/>
        <dbReference type="ChEBI" id="CHEBI:59918"/>
        <dbReference type="EC" id="3.6.1.7"/>
    </reaction>
</comment>
<dbReference type="HOGENOM" id="CLU_009164_0_0_6"/>
<dbReference type="InterPro" id="IPR036046">
    <property type="entry name" value="Acylphosphatase-like_dom_sf"/>
</dbReference>
<evidence type="ECO:0000256" key="9">
    <source>
        <dbReference type="PIRNR" id="PIRNR006256"/>
    </source>
</evidence>
<dbReference type="PANTHER" id="PTHR42959:SF1">
    <property type="entry name" value="CARBAMOYLTRANSFERASE HYPF"/>
    <property type="match status" value="1"/>
</dbReference>
<keyword evidence="4" id="KW-0479">Metal-binding</keyword>
<accession>A0A076LHR6</accession>
<dbReference type="GO" id="GO:0003725">
    <property type="term" value="F:double-stranded RNA binding"/>
    <property type="evidence" value="ECO:0007669"/>
    <property type="project" value="InterPro"/>
</dbReference>
<dbReference type="Gene3D" id="3.30.110.120">
    <property type="match status" value="1"/>
</dbReference>
<dbReference type="PROSITE" id="PS00150">
    <property type="entry name" value="ACYLPHOSPHATASE_1"/>
    <property type="match status" value="1"/>
</dbReference>
<dbReference type="KEGG" id="ete:ETEE_1128"/>
<dbReference type="SUPFAM" id="SSF55821">
    <property type="entry name" value="YrdC/RibB"/>
    <property type="match status" value="1"/>
</dbReference>